<organism evidence="1 2">
    <name type="scientific">Parelaphostrongylus tenuis</name>
    <name type="common">Meningeal worm</name>
    <dbReference type="NCBI Taxonomy" id="148309"/>
    <lineage>
        <taxon>Eukaryota</taxon>
        <taxon>Metazoa</taxon>
        <taxon>Ecdysozoa</taxon>
        <taxon>Nematoda</taxon>
        <taxon>Chromadorea</taxon>
        <taxon>Rhabditida</taxon>
        <taxon>Rhabditina</taxon>
        <taxon>Rhabditomorpha</taxon>
        <taxon>Strongyloidea</taxon>
        <taxon>Metastrongylidae</taxon>
        <taxon>Parelaphostrongylus</taxon>
    </lineage>
</organism>
<proteinExistence type="predicted"/>
<reference evidence="1" key="1">
    <citation type="submission" date="2021-06" db="EMBL/GenBank/DDBJ databases">
        <title>Parelaphostrongylus tenuis whole genome reference sequence.</title>
        <authorList>
            <person name="Garwood T.J."/>
            <person name="Larsen P.A."/>
            <person name="Fountain-Jones N.M."/>
            <person name="Garbe J.R."/>
            <person name="Macchietto M.G."/>
            <person name="Kania S.A."/>
            <person name="Gerhold R.W."/>
            <person name="Richards J.E."/>
            <person name="Wolf T.M."/>
        </authorList>
    </citation>
    <scope>NUCLEOTIDE SEQUENCE</scope>
    <source>
        <strain evidence="1">MNPRO001-30</strain>
        <tissue evidence="1">Meninges</tissue>
    </source>
</reference>
<protein>
    <submittedName>
        <fullName evidence="1">Uncharacterized protein</fullName>
    </submittedName>
</protein>
<comment type="caution">
    <text evidence="1">The sequence shown here is derived from an EMBL/GenBank/DDBJ whole genome shotgun (WGS) entry which is preliminary data.</text>
</comment>
<dbReference type="Proteomes" id="UP001196413">
    <property type="component" value="Unassembled WGS sequence"/>
</dbReference>
<dbReference type="AlphaFoldDB" id="A0AAD5QVX4"/>
<dbReference type="EMBL" id="JAHQIW010004778">
    <property type="protein sequence ID" value="KAJ1363639.1"/>
    <property type="molecule type" value="Genomic_DNA"/>
</dbReference>
<name>A0AAD5QVX4_PARTN</name>
<accession>A0AAD5QVX4</accession>
<sequence length="51" mass="5760">MICEEFDELHGELDDQWRESTLNNKAFINGVGSQGNYNTANTDLIKTPKVC</sequence>
<evidence type="ECO:0000313" key="2">
    <source>
        <dbReference type="Proteomes" id="UP001196413"/>
    </source>
</evidence>
<keyword evidence="2" id="KW-1185">Reference proteome</keyword>
<evidence type="ECO:0000313" key="1">
    <source>
        <dbReference type="EMBL" id="KAJ1363639.1"/>
    </source>
</evidence>
<gene>
    <name evidence="1" type="ORF">KIN20_023554</name>
</gene>